<proteinExistence type="predicted"/>
<reference evidence="1 2" key="1">
    <citation type="submission" date="2024-01" db="EMBL/GenBank/DDBJ databases">
        <authorList>
            <person name="Waweru B."/>
        </authorList>
    </citation>
    <scope>NUCLEOTIDE SEQUENCE [LARGE SCALE GENOMIC DNA]</scope>
</reference>
<comment type="caution">
    <text evidence="1">The sequence shown here is derived from an EMBL/GenBank/DDBJ whole genome shotgun (WGS) entry which is preliminary data.</text>
</comment>
<accession>A0AAV1QQU3</accession>
<gene>
    <name evidence="1" type="ORF">DCAF_LOCUS346</name>
</gene>
<evidence type="ECO:0000313" key="1">
    <source>
        <dbReference type="EMBL" id="CAK7322735.1"/>
    </source>
</evidence>
<evidence type="ECO:0000313" key="2">
    <source>
        <dbReference type="Proteomes" id="UP001314170"/>
    </source>
</evidence>
<sequence>MISPHEIDGCQFCHEFGSSYLDCLLRANIKGAYLPTIYKYSDHEHPLNFTIMPFSFNFQYKCCACGEMGKFVSDKCFQCNYDLHTKCALVITKDVILDNIKLFKAAFPSHYHEFKDFPGNLSMVFKDSHPEFALGIPKDVILHEVNRVGKFFQPLMLVNTRDLTKRQKIVIHDSLQIHIRIREELDIISEDLNAYSNETLPLQHANYLKTRIELFYYALELLDEYDSTTE</sequence>
<name>A0AAV1QQU3_9ROSI</name>
<keyword evidence="2" id="KW-1185">Reference proteome</keyword>
<evidence type="ECO:0008006" key="3">
    <source>
        <dbReference type="Google" id="ProtNLM"/>
    </source>
</evidence>
<protein>
    <recommendedName>
        <fullName evidence="3">DC1 domain-containing protein</fullName>
    </recommendedName>
</protein>
<dbReference type="SUPFAM" id="SSF57889">
    <property type="entry name" value="Cysteine-rich domain"/>
    <property type="match status" value="1"/>
</dbReference>
<dbReference type="AlphaFoldDB" id="A0AAV1QQU3"/>
<dbReference type="EMBL" id="CAWUPB010000027">
    <property type="protein sequence ID" value="CAK7322735.1"/>
    <property type="molecule type" value="Genomic_DNA"/>
</dbReference>
<dbReference type="Proteomes" id="UP001314170">
    <property type="component" value="Unassembled WGS sequence"/>
</dbReference>
<dbReference type="InterPro" id="IPR046349">
    <property type="entry name" value="C1-like_sf"/>
</dbReference>
<organism evidence="1 2">
    <name type="scientific">Dovyalis caffra</name>
    <dbReference type="NCBI Taxonomy" id="77055"/>
    <lineage>
        <taxon>Eukaryota</taxon>
        <taxon>Viridiplantae</taxon>
        <taxon>Streptophyta</taxon>
        <taxon>Embryophyta</taxon>
        <taxon>Tracheophyta</taxon>
        <taxon>Spermatophyta</taxon>
        <taxon>Magnoliopsida</taxon>
        <taxon>eudicotyledons</taxon>
        <taxon>Gunneridae</taxon>
        <taxon>Pentapetalae</taxon>
        <taxon>rosids</taxon>
        <taxon>fabids</taxon>
        <taxon>Malpighiales</taxon>
        <taxon>Salicaceae</taxon>
        <taxon>Flacourtieae</taxon>
        <taxon>Dovyalis</taxon>
    </lineage>
</organism>